<sequence>MYAIHIIAVASICITTASALPRFPFADLFKREPQYEPASSFPTLTVASATGIVPSGNPTGSGSTGFFPTGTGTGSPFFPNSTVIGGTGVLPEPTGGPLSSISIATSALLGPVKVPLTGATSLVVTSIPPAPTGAASCPVAAPETVTETVTETVSQCRAPFPSGTGGATGTIGSLFAPTATPFTL</sequence>
<feature type="chain" id="PRO_5034277430" evidence="1">
    <location>
        <begin position="20"/>
        <end position="184"/>
    </location>
</feature>
<evidence type="ECO:0000313" key="2">
    <source>
        <dbReference type="EMBL" id="CAF9918546.1"/>
    </source>
</evidence>
<dbReference type="Proteomes" id="UP000664521">
    <property type="component" value="Unassembled WGS sequence"/>
</dbReference>
<gene>
    <name evidence="2" type="ORF">HETSPECPRED_003788</name>
</gene>
<protein>
    <submittedName>
        <fullName evidence="2">Uncharacterized protein</fullName>
    </submittedName>
</protein>
<keyword evidence="1" id="KW-0732">Signal</keyword>
<organism evidence="2 3">
    <name type="scientific">Heterodermia speciosa</name>
    <dbReference type="NCBI Taxonomy" id="116794"/>
    <lineage>
        <taxon>Eukaryota</taxon>
        <taxon>Fungi</taxon>
        <taxon>Dikarya</taxon>
        <taxon>Ascomycota</taxon>
        <taxon>Pezizomycotina</taxon>
        <taxon>Lecanoromycetes</taxon>
        <taxon>OSLEUM clade</taxon>
        <taxon>Lecanoromycetidae</taxon>
        <taxon>Caliciales</taxon>
        <taxon>Physciaceae</taxon>
        <taxon>Heterodermia</taxon>
    </lineage>
</organism>
<proteinExistence type="predicted"/>
<dbReference type="AlphaFoldDB" id="A0A8H3FCY8"/>
<feature type="signal peptide" evidence="1">
    <location>
        <begin position="1"/>
        <end position="19"/>
    </location>
</feature>
<comment type="caution">
    <text evidence="2">The sequence shown here is derived from an EMBL/GenBank/DDBJ whole genome shotgun (WGS) entry which is preliminary data.</text>
</comment>
<reference evidence="2" key="1">
    <citation type="submission" date="2021-03" db="EMBL/GenBank/DDBJ databases">
        <authorList>
            <person name="Tagirdzhanova G."/>
        </authorList>
    </citation>
    <scope>NUCLEOTIDE SEQUENCE</scope>
</reference>
<accession>A0A8H3FCY8</accession>
<evidence type="ECO:0000313" key="3">
    <source>
        <dbReference type="Proteomes" id="UP000664521"/>
    </source>
</evidence>
<evidence type="ECO:0000256" key="1">
    <source>
        <dbReference type="SAM" id="SignalP"/>
    </source>
</evidence>
<name>A0A8H3FCY8_9LECA</name>
<keyword evidence="3" id="KW-1185">Reference proteome</keyword>
<dbReference type="EMBL" id="CAJPDS010000022">
    <property type="protein sequence ID" value="CAF9918546.1"/>
    <property type="molecule type" value="Genomic_DNA"/>
</dbReference>